<dbReference type="SUPFAM" id="SSF56935">
    <property type="entry name" value="Porins"/>
    <property type="match status" value="1"/>
</dbReference>
<keyword evidence="13 14" id="KW-0998">Cell outer membrane</keyword>
<dbReference type="Gene3D" id="2.40.170.20">
    <property type="entry name" value="TonB-dependent receptor, beta-barrel domain"/>
    <property type="match status" value="1"/>
</dbReference>
<keyword evidence="7" id="KW-0732">Signal</keyword>
<evidence type="ECO:0000256" key="14">
    <source>
        <dbReference type="PROSITE-ProRule" id="PRU01360"/>
    </source>
</evidence>
<dbReference type="InterPro" id="IPR000531">
    <property type="entry name" value="Beta-barrel_TonB"/>
</dbReference>
<dbReference type="CDD" id="cd01347">
    <property type="entry name" value="ligand_gated_channel"/>
    <property type="match status" value="1"/>
</dbReference>
<dbReference type="NCBIfam" id="TIGR01783">
    <property type="entry name" value="TonB-siderophor"/>
    <property type="match status" value="1"/>
</dbReference>
<evidence type="ECO:0000256" key="13">
    <source>
        <dbReference type="ARBA" id="ARBA00023237"/>
    </source>
</evidence>
<dbReference type="InterPro" id="IPR011662">
    <property type="entry name" value="Secretin/TonB_short_N"/>
</dbReference>
<dbReference type="InterPro" id="IPR037066">
    <property type="entry name" value="Plug_dom_sf"/>
</dbReference>
<dbReference type="AlphaFoldDB" id="A0A369URQ0"/>
<dbReference type="SMART" id="SM00965">
    <property type="entry name" value="STN"/>
    <property type="match status" value="1"/>
</dbReference>
<evidence type="ECO:0000256" key="11">
    <source>
        <dbReference type="ARBA" id="ARBA00023136"/>
    </source>
</evidence>
<dbReference type="Gene3D" id="2.170.130.10">
    <property type="entry name" value="TonB-dependent receptor, plug domain"/>
    <property type="match status" value="1"/>
</dbReference>
<dbReference type="GO" id="GO:0015891">
    <property type="term" value="P:siderophore transport"/>
    <property type="evidence" value="ECO:0007669"/>
    <property type="project" value="InterPro"/>
</dbReference>
<keyword evidence="9" id="KW-0406">Ion transport</keyword>
<dbReference type="GO" id="GO:0009279">
    <property type="term" value="C:cell outer membrane"/>
    <property type="evidence" value="ECO:0007669"/>
    <property type="project" value="UniProtKB-SubCell"/>
</dbReference>
<dbReference type="PROSITE" id="PS52016">
    <property type="entry name" value="TONB_DEPENDENT_REC_3"/>
    <property type="match status" value="1"/>
</dbReference>
<dbReference type="EMBL" id="QQAH01000003">
    <property type="protein sequence ID" value="RDD82983.1"/>
    <property type="molecule type" value="Genomic_DNA"/>
</dbReference>
<dbReference type="InterPro" id="IPR012910">
    <property type="entry name" value="Plug_dom"/>
</dbReference>
<proteinExistence type="inferred from homology"/>
<evidence type="ECO:0000256" key="3">
    <source>
        <dbReference type="ARBA" id="ARBA00022448"/>
    </source>
</evidence>
<comment type="subcellular location">
    <subcellularLocation>
        <location evidence="1 14">Cell outer membrane</location>
        <topology evidence="1 14">Multi-pass membrane protein</topology>
    </subcellularLocation>
</comment>
<evidence type="ECO:0000259" key="16">
    <source>
        <dbReference type="SMART" id="SM00965"/>
    </source>
</evidence>
<evidence type="ECO:0000256" key="1">
    <source>
        <dbReference type="ARBA" id="ARBA00004571"/>
    </source>
</evidence>
<keyword evidence="4 14" id="KW-1134">Transmembrane beta strand</keyword>
<keyword evidence="12 17" id="KW-0675">Receptor</keyword>
<keyword evidence="3 14" id="KW-0813">Transport</keyword>
<dbReference type="Pfam" id="PF07660">
    <property type="entry name" value="STN"/>
    <property type="match status" value="1"/>
</dbReference>
<organism evidence="17 18">
    <name type="scientific">Dyella tabacisoli</name>
    <dbReference type="NCBI Taxonomy" id="2282381"/>
    <lineage>
        <taxon>Bacteria</taxon>
        <taxon>Pseudomonadati</taxon>
        <taxon>Pseudomonadota</taxon>
        <taxon>Gammaproteobacteria</taxon>
        <taxon>Lysobacterales</taxon>
        <taxon>Rhodanobacteraceae</taxon>
        <taxon>Dyella</taxon>
    </lineage>
</organism>
<name>A0A369URQ0_9GAMM</name>
<sequence length="779" mass="84166">MPVRTASAALPIHFAIPPQALSTALIAFGKQANVQVLTAGGTIEAFHSGGVNGSLSADAALVSLLQGSGLSYEFVDAGTVVVRPLAPIPAGSSHTALAAPAGAAIADAKLLAPVHSQGLVGRDIGYMADVSSSATRTDSALIDVPQSISIVTRDLMDSQQILTVADAVRNVAGVQAIDGSAGVPLFQIRGFYTGSGMTDGMPNSFTGSSDFPPLIGVERVEVLKGPQSVLGDYSVNNNFGGLINVVMKQPQSEPVRQLSYAVGERGDTQIGVDLAGPLTGSKSLTYRLVLSGEYADRTTQGYYGQRNSYFAPSIGWQDEKTKIVVGGARIINRLPIPDHTILLDSSVDSATPAGLLLGNPSDHATYQTSRFYYLFEHRFNNDWTFRSHGQYVSQTISQQNWTLSNAMPSGDVNAMAEVYRYSDAYYTLQNDIVGIFQHGMLTHRVVLGFDYARSHVGSSDDFLDTSAGFAHNVFTSEPLPSAKSVIQPSNDFHTPGSPWSTNSGLFLQDQIAIGEYWDVLLALRRWSYELSTDDINGNAWTLHKTQWVPNVGVVYKATPEISLFASTASGFQPDTLLGQNGQPLMPAFSRQLEAGAKFDLFQHQARLTASAYRIMLDRSVDVLSVQPPFFAMPGPGQTNEGLEVEFTGRVAPGMDISASYTNAHIRNHDGSLPTGASRQRFNLWASYWFQGEALHGWGVAAGVLARSHSLGQISDDSAYFNIPGQARVDANVSYRAKHWGVTLGIKNLFGRNLYSDLFDERFVSLHNRRTYMLTGTYDF</sequence>
<keyword evidence="11 14" id="KW-0472">Membrane</keyword>
<evidence type="ECO:0000256" key="10">
    <source>
        <dbReference type="ARBA" id="ARBA00023077"/>
    </source>
</evidence>
<evidence type="ECO:0000256" key="2">
    <source>
        <dbReference type="ARBA" id="ARBA00009810"/>
    </source>
</evidence>
<reference evidence="17 18" key="1">
    <citation type="submission" date="2018-07" db="EMBL/GenBank/DDBJ databases">
        <title>Dyella tabacisoli L4-6T, whole genome shotgun sequence.</title>
        <authorList>
            <person name="Zhou X.-K."/>
            <person name="Li W.-J."/>
            <person name="Duan Y.-Q."/>
        </authorList>
    </citation>
    <scope>NUCLEOTIDE SEQUENCE [LARGE SCALE GENOMIC DNA]</scope>
    <source>
        <strain evidence="17 18">L4-6</strain>
    </source>
</reference>
<feature type="domain" description="Secretin/TonB short N-terminal" evidence="16">
    <location>
        <begin position="34"/>
        <end position="85"/>
    </location>
</feature>
<keyword evidence="18" id="KW-1185">Reference proteome</keyword>
<accession>A0A369URQ0</accession>
<dbReference type="Pfam" id="PF07715">
    <property type="entry name" value="Plug"/>
    <property type="match status" value="1"/>
</dbReference>
<evidence type="ECO:0000313" key="18">
    <source>
        <dbReference type="Proteomes" id="UP000253782"/>
    </source>
</evidence>
<dbReference type="Gene3D" id="3.55.50.30">
    <property type="match status" value="1"/>
</dbReference>
<gene>
    <name evidence="17" type="ORF">DVJ77_05405</name>
</gene>
<keyword evidence="6 14" id="KW-0812">Transmembrane</keyword>
<evidence type="ECO:0000256" key="15">
    <source>
        <dbReference type="RuleBase" id="RU003357"/>
    </source>
</evidence>
<dbReference type="PANTHER" id="PTHR32552:SF68">
    <property type="entry name" value="FERRICHROME OUTER MEMBRANE TRANSPORTER_PHAGE RECEPTOR"/>
    <property type="match status" value="1"/>
</dbReference>
<evidence type="ECO:0000256" key="8">
    <source>
        <dbReference type="ARBA" id="ARBA00023004"/>
    </source>
</evidence>
<dbReference type="OrthoDB" id="127311at2"/>
<dbReference type="PANTHER" id="PTHR32552">
    <property type="entry name" value="FERRICHROME IRON RECEPTOR-RELATED"/>
    <property type="match status" value="1"/>
</dbReference>
<dbReference type="InterPro" id="IPR039426">
    <property type="entry name" value="TonB-dep_rcpt-like"/>
</dbReference>
<evidence type="ECO:0000256" key="9">
    <source>
        <dbReference type="ARBA" id="ARBA00023065"/>
    </source>
</evidence>
<dbReference type="Pfam" id="PF00593">
    <property type="entry name" value="TonB_dep_Rec_b-barrel"/>
    <property type="match status" value="1"/>
</dbReference>
<dbReference type="InterPro" id="IPR036942">
    <property type="entry name" value="Beta-barrel_TonB_sf"/>
</dbReference>
<protein>
    <submittedName>
        <fullName evidence="17">TonB-dependent siderophore receptor</fullName>
    </submittedName>
</protein>
<dbReference type="InterPro" id="IPR010105">
    <property type="entry name" value="TonB_sidphr_rcpt"/>
</dbReference>
<evidence type="ECO:0000256" key="7">
    <source>
        <dbReference type="ARBA" id="ARBA00022729"/>
    </source>
</evidence>
<evidence type="ECO:0000256" key="12">
    <source>
        <dbReference type="ARBA" id="ARBA00023170"/>
    </source>
</evidence>
<keyword evidence="5" id="KW-0410">Iron transport</keyword>
<keyword evidence="8" id="KW-0408">Iron</keyword>
<dbReference type="Proteomes" id="UP000253782">
    <property type="component" value="Unassembled WGS sequence"/>
</dbReference>
<evidence type="ECO:0000256" key="5">
    <source>
        <dbReference type="ARBA" id="ARBA00022496"/>
    </source>
</evidence>
<evidence type="ECO:0000256" key="4">
    <source>
        <dbReference type="ARBA" id="ARBA00022452"/>
    </source>
</evidence>
<comment type="caution">
    <text evidence="17">The sequence shown here is derived from an EMBL/GenBank/DDBJ whole genome shotgun (WGS) entry which is preliminary data.</text>
</comment>
<comment type="similarity">
    <text evidence="2 14 15">Belongs to the TonB-dependent receptor family.</text>
</comment>
<dbReference type="GO" id="GO:0015344">
    <property type="term" value="F:siderophore uptake transmembrane transporter activity"/>
    <property type="evidence" value="ECO:0007669"/>
    <property type="project" value="TreeGrafter"/>
</dbReference>
<keyword evidence="10 15" id="KW-0798">TonB box</keyword>
<dbReference type="GO" id="GO:0038023">
    <property type="term" value="F:signaling receptor activity"/>
    <property type="evidence" value="ECO:0007669"/>
    <property type="project" value="InterPro"/>
</dbReference>
<evidence type="ECO:0000256" key="6">
    <source>
        <dbReference type="ARBA" id="ARBA00022692"/>
    </source>
</evidence>
<evidence type="ECO:0000313" key="17">
    <source>
        <dbReference type="EMBL" id="RDD82983.1"/>
    </source>
</evidence>